<dbReference type="EMBL" id="AEBR01000071">
    <property type="protein sequence ID" value="EFM82237.1"/>
    <property type="molecule type" value="Genomic_DNA"/>
</dbReference>
<evidence type="ECO:0000313" key="3">
    <source>
        <dbReference type="EMBL" id="EFM82237.1"/>
    </source>
</evidence>
<accession>A0A125W4K9</accession>
<sequence>MKRSKWKELIVTGICHILVFPILIQTTVFAETLPSTKQVREGTNHSLTAEKAESEQPQTKDKLHDEETLALSKSELIDNEANVTSQTIRERIETPNLTYRYGFINEEGQPVNANEILLQYHSWQGNSPDGINVWEGESQPVTASTVANLKEVVIPSEKVAVYSDMSTVLAASNQTFFLPRYYTSLSLYNKKGEIDPNYPLPTISDASGNQYPTTISQFELEKISAQQYSQKTGVTFNISESQKLIVPLYNQVKVDSSNQSGLLNYFKISGPVYYHVTNRKVTEHFVDTQGKPIPPPPGFRQGKQTLIERDPYAFKQNGLLPSSYEIDSKTYQFQGWYKGKTKPENLEKSVTPSYDITYDDNDDLTVVYKEVPQKNYTFEDVNGVEIAPPSDFIQDHQRPITTDGFRYLAGKKLPQQYSVNGKTYLYQGWYQDKTKQESLEKTKRPINSPVFNEMNAITAVYKEITAKAEMQIEGLVKVMPSGYIQIWQIMLTNVGEVPLKKINLKPASGWSPGLARPIQVTIRVGSEPNKIVPITDENWRVGIALNTEVPIGQTATIMMTTIATGEPDQVLQAAVEMNGNFSAVHAADTVRIQPKNQEIVGPDEEGFISTPTFDFGKVAISSNTQQHGLKQAADYYENGQENPYLRLKKSQPNWALTAELSPFEGRVDQLSSMTKLLLGTTNVSGFIQYNQPTETKVALGKTTAIQLVANGVASHIVANGQFDESDVYQFDFSFDQIKLEIPANQGRKDQTYQAMVTWNLVTGP</sequence>
<feature type="domain" description="WxL" evidence="2">
    <location>
        <begin position="593"/>
        <end position="764"/>
    </location>
</feature>
<evidence type="ECO:0000259" key="2">
    <source>
        <dbReference type="Pfam" id="PF13731"/>
    </source>
</evidence>
<dbReference type="RefSeq" id="WP_002364967.1">
    <property type="nucleotide sequence ID" value="NZ_GL454468.1"/>
</dbReference>
<dbReference type="InterPro" id="IPR027994">
    <property type="entry name" value="WxL_dom"/>
</dbReference>
<gene>
    <name evidence="3" type="ORF">HMPREF9498_02171</name>
</gene>
<reference evidence="3 4" key="1">
    <citation type="submission" date="2010-07" db="EMBL/GenBank/DDBJ databases">
        <authorList>
            <person name="Sid Ahmed O."/>
        </authorList>
    </citation>
    <scope>NUCLEOTIDE SEQUENCE [LARGE SCALE GENOMIC DNA]</scope>
    <source>
        <strain evidence="3 4">TX4248</strain>
    </source>
</reference>
<name>A0A125W4K9_ENTFL</name>
<organism evidence="3 4">
    <name type="scientific">Enterococcus faecalis TX4248</name>
    <dbReference type="NCBI Taxonomy" id="749495"/>
    <lineage>
        <taxon>Bacteria</taxon>
        <taxon>Bacillati</taxon>
        <taxon>Bacillota</taxon>
        <taxon>Bacilli</taxon>
        <taxon>Lactobacillales</taxon>
        <taxon>Enterococcaceae</taxon>
        <taxon>Enterococcus</taxon>
    </lineage>
</organism>
<feature type="region of interest" description="Disordered" evidence="1">
    <location>
        <begin position="40"/>
        <end position="63"/>
    </location>
</feature>
<protein>
    <recommendedName>
        <fullName evidence="2">WxL domain-containing protein</fullName>
    </recommendedName>
</protein>
<dbReference type="AlphaFoldDB" id="A0A125W4K9"/>
<dbReference type="Proteomes" id="UP000004846">
    <property type="component" value="Unassembled WGS sequence"/>
</dbReference>
<dbReference type="Pfam" id="PF13731">
    <property type="entry name" value="WxL"/>
    <property type="match status" value="1"/>
</dbReference>
<comment type="caution">
    <text evidence="3">The sequence shown here is derived from an EMBL/GenBank/DDBJ whole genome shotgun (WGS) entry which is preliminary data.</text>
</comment>
<evidence type="ECO:0000256" key="1">
    <source>
        <dbReference type="SAM" id="MobiDB-lite"/>
    </source>
</evidence>
<proteinExistence type="predicted"/>
<dbReference type="HOGENOM" id="CLU_001757_2_0_9"/>
<evidence type="ECO:0000313" key="4">
    <source>
        <dbReference type="Proteomes" id="UP000004846"/>
    </source>
</evidence>